<evidence type="ECO:0000256" key="6">
    <source>
        <dbReference type="SAM" id="Phobius"/>
    </source>
</evidence>
<feature type="transmembrane region" description="Helical" evidence="6">
    <location>
        <begin position="254"/>
        <end position="274"/>
    </location>
</feature>
<evidence type="ECO:0000256" key="4">
    <source>
        <dbReference type="ARBA" id="ARBA00022989"/>
    </source>
</evidence>
<dbReference type="PANTHER" id="PTHR32322:SF2">
    <property type="entry name" value="EAMA DOMAIN-CONTAINING PROTEIN"/>
    <property type="match status" value="1"/>
</dbReference>
<reference evidence="8 9" key="1">
    <citation type="submission" date="2017-11" db="EMBL/GenBank/DDBJ databases">
        <title>Genomic Encyclopedia of Archaeal and Bacterial Type Strains, Phase II (KMG-II): From Individual Species to Whole Genera.</title>
        <authorList>
            <person name="Goeker M."/>
        </authorList>
    </citation>
    <scope>NUCLEOTIDE SEQUENCE [LARGE SCALE GENOMIC DNA]</scope>
    <source>
        <strain evidence="8 9">DSM 27393</strain>
    </source>
</reference>
<evidence type="ECO:0000256" key="1">
    <source>
        <dbReference type="ARBA" id="ARBA00004141"/>
    </source>
</evidence>
<sequence>MVRTTRSDGILLAVASAAAFGTSGAFVKPLLEAGWSPIAAVAARALGAAIVLAIPALVTLHGRYRNLLRAWRQVLGFGLFAVAGVQLCYFAAVQRMPVGIAIMIEHLAPVLLIAVAWIATRRAPRGVVIAGAAVSVVGLVAVLGPSGVGGIDALGLLFALGSTVGCAIYFVISASPARGVHPIALTAAAMLIGGIALLLVGATGLLPLEATTASVPLFGTTVPWFVPLAIVVLVSTAFAYATGVAAARRLGSRLASFLGLGEVIFAAVVSWLLLGEALTVVQIGGGALIIVGVALVQRGERPAEALPPRPVEPAQGRVGTAR</sequence>
<dbReference type="EMBL" id="PGFF01000001">
    <property type="protein sequence ID" value="PJJ73453.1"/>
    <property type="molecule type" value="Genomic_DNA"/>
</dbReference>
<evidence type="ECO:0000313" key="9">
    <source>
        <dbReference type="Proteomes" id="UP000228758"/>
    </source>
</evidence>
<feature type="transmembrane region" description="Helical" evidence="6">
    <location>
        <begin position="184"/>
        <end position="204"/>
    </location>
</feature>
<keyword evidence="5 6" id="KW-0472">Membrane</keyword>
<proteinExistence type="inferred from homology"/>
<keyword evidence="4 6" id="KW-1133">Transmembrane helix</keyword>
<evidence type="ECO:0000259" key="7">
    <source>
        <dbReference type="Pfam" id="PF00892"/>
    </source>
</evidence>
<evidence type="ECO:0000313" key="8">
    <source>
        <dbReference type="EMBL" id="PJJ73453.1"/>
    </source>
</evidence>
<feature type="transmembrane region" description="Helical" evidence="6">
    <location>
        <begin position="153"/>
        <end position="172"/>
    </location>
</feature>
<feature type="transmembrane region" description="Helical" evidence="6">
    <location>
        <begin position="41"/>
        <end position="62"/>
    </location>
</feature>
<feature type="transmembrane region" description="Helical" evidence="6">
    <location>
        <begin position="126"/>
        <end position="147"/>
    </location>
</feature>
<dbReference type="Proteomes" id="UP000228758">
    <property type="component" value="Unassembled WGS sequence"/>
</dbReference>
<dbReference type="InterPro" id="IPR037185">
    <property type="entry name" value="EmrE-like"/>
</dbReference>
<keyword evidence="3 6" id="KW-0812">Transmembrane</keyword>
<evidence type="ECO:0000256" key="5">
    <source>
        <dbReference type="ARBA" id="ARBA00023136"/>
    </source>
</evidence>
<feature type="domain" description="EamA" evidence="7">
    <location>
        <begin position="9"/>
        <end position="143"/>
    </location>
</feature>
<dbReference type="AlphaFoldDB" id="A0A2M9CNG7"/>
<comment type="similarity">
    <text evidence="2">Belongs to the EamA transporter family.</text>
</comment>
<evidence type="ECO:0000256" key="2">
    <source>
        <dbReference type="ARBA" id="ARBA00007362"/>
    </source>
</evidence>
<dbReference type="OrthoDB" id="154915at2"/>
<dbReference type="SUPFAM" id="SSF103481">
    <property type="entry name" value="Multidrug resistance efflux transporter EmrE"/>
    <property type="match status" value="2"/>
</dbReference>
<feature type="transmembrane region" description="Helical" evidence="6">
    <location>
        <begin position="224"/>
        <end position="247"/>
    </location>
</feature>
<feature type="transmembrane region" description="Helical" evidence="6">
    <location>
        <begin position="98"/>
        <end position="119"/>
    </location>
</feature>
<dbReference type="InterPro" id="IPR000620">
    <property type="entry name" value="EamA_dom"/>
</dbReference>
<protein>
    <submittedName>
        <fullName evidence="8">Threonine/homoserine efflux transporter RhtA</fullName>
    </submittedName>
</protein>
<dbReference type="InterPro" id="IPR050638">
    <property type="entry name" value="AA-Vitamin_Transporters"/>
</dbReference>
<dbReference type="RefSeq" id="WP_100365540.1">
    <property type="nucleotide sequence ID" value="NZ_PGFF01000001.1"/>
</dbReference>
<comment type="subcellular location">
    <subcellularLocation>
        <location evidence="1">Membrane</location>
        <topology evidence="1">Multi-pass membrane protein</topology>
    </subcellularLocation>
</comment>
<dbReference type="PANTHER" id="PTHR32322">
    <property type="entry name" value="INNER MEMBRANE TRANSPORTER"/>
    <property type="match status" value="1"/>
</dbReference>
<feature type="domain" description="EamA" evidence="7">
    <location>
        <begin position="154"/>
        <end position="296"/>
    </location>
</feature>
<dbReference type="GO" id="GO:0016020">
    <property type="term" value="C:membrane"/>
    <property type="evidence" value="ECO:0007669"/>
    <property type="project" value="UniProtKB-SubCell"/>
</dbReference>
<gene>
    <name evidence="8" type="ORF">CLV46_3045</name>
</gene>
<accession>A0A2M9CNG7</accession>
<feature type="transmembrane region" description="Helical" evidence="6">
    <location>
        <begin position="74"/>
        <end position="92"/>
    </location>
</feature>
<dbReference type="Pfam" id="PF00892">
    <property type="entry name" value="EamA"/>
    <property type="match status" value="2"/>
</dbReference>
<keyword evidence="9" id="KW-1185">Reference proteome</keyword>
<organism evidence="8 9">
    <name type="scientific">Diaminobutyricimonas aerilata</name>
    <dbReference type="NCBI Taxonomy" id="1162967"/>
    <lineage>
        <taxon>Bacteria</taxon>
        <taxon>Bacillati</taxon>
        <taxon>Actinomycetota</taxon>
        <taxon>Actinomycetes</taxon>
        <taxon>Micrococcales</taxon>
        <taxon>Microbacteriaceae</taxon>
        <taxon>Diaminobutyricimonas</taxon>
    </lineage>
</organism>
<name>A0A2M9CNG7_9MICO</name>
<feature type="transmembrane region" description="Helical" evidence="6">
    <location>
        <begin position="280"/>
        <end position="296"/>
    </location>
</feature>
<evidence type="ECO:0000256" key="3">
    <source>
        <dbReference type="ARBA" id="ARBA00022692"/>
    </source>
</evidence>
<comment type="caution">
    <text evidence="8">The sequence shown here is derived from an EMBL/GenBank/DDBJ whole genome shotgun (WGS) entry which is preliminary data.</text>
</comment>